<dbReference type="EMBL" id="LXQA010222003">
    <property type="protein sequence ID" value="MCI35291.1"/>
    <property type="molecule type" value="Genomic_DNA"/>
</dbReference>
<dbReference type="Proteomes" id="UP000265520">
    <property type="component" value="Unassembled WGS sequence"/>
</dbReference>
<sequence>MVLDERSGNSDNTTAKGPHKQVPYQPEKWMLPQQSEDTLT</sequence>
<reference evidence="2 3" key="1">
    <citation type="journal article" date="2018" name="Front. Plant Sci.">
        <title>Red Clover (Trifolium pratense) and Zigzag Clover (T. medium) - A Picture of Genomic Similarities and Differences.</title>
        <authorList>
            <person name="Dluhosova J."/>
            <person name="Istvanek J."/>
            <person name="Nedelnik J."/>
            <person name="Repkova J."/>
        </authorList>
    </citation>
    <scope>NUCLEOTIDE SEQUENCE [LARGE SCALE GENOMIC DNA]</scope>
    <source>
        <strain evidence="3">cv. 10/8</strain>
        <tissue evidence="2">Leaf</tissue>
    </source>
</reference>
<name>A0A392RFE5_9FABA</name>
<feature type="non-terminal residue" evidence="2">
    <location>
        <position position="40"/>
    </location>
</feature>
<comment type="caution">
    <text evidence="2">The sequence shown here is derived from an EMBL/GenBank/DDBJ whole genome shotgun (WGS) entry which is preliminary data.</text>
</comment>
<protein>
    <submittedName>
        <fullName evidence="2">HBS1-like protein</fullName>
    </submittedName>
</protein>
<proteinExistence type="predicted"/>
<accession>A0A392RFE5</accession>
<keyword evidence="3" id="KW-1185">Reference proteome</keyword>
<dbReference type="AlphaFoldDB" id="A0A392RFE5"/>
<feature type="region of interest" description="Disordered" evidence="1">
    <location>
        <begin position="1"/>
        <end position="40"/>
    </location>
</feature>
<evidence type="ECO:0000313" key="2">
    <source>
        <dbReference type="EMBL" id="MCI35291.1"/>
    </source>
</evidence>
<evidence type="ECO:0000313" key="3">
    <source>
        <dbReference type="Proteomes" id="UP000265520"/>
    </source>
</evidence>
<evidence type="ECO:0000256" key="1">
    <source>
        <dbReference type="SAM" id="MobiDB-lite"/>
    </source>
</evidence>
<organism evidence="2 3">
    <name type="scientific">Trifolium medium</name>
    <dbReference type="NCBI Taxonomy" id="97028"/>
    <lineage>
        <taxon>Eukaryota</taxon>
        <taxon>Viridiplantae</taxon>
        <taxon>Streptophyta</taxon>
        <taxon>Embryophyta</taxon>
        <taxon>Tracheophyta</taxon>
        <taxon>Spermatophyta</taxon>
        <taxon>Magnoliopsida</taxon>
        <taxon>eudicotyledons</taxon>
        <taxon>Gunneridae</taxon>
        <taxon>Pentapetalae</taxon>
        <taxon>rosids</taxon>
        <taxon>fabids</taxon>
        <taxon>Fabales</taxon>
        <taxon>Fabaceae</taxon>
        <taxon>Papilionoideae</taxon>
        <taxon>50 kb inversion clade</taxon>
        <taxon>NPAAA clade</taxon>
        <taxon>Hologalegina</taxon>
        <taxon>IRL clade</taxon>
        <taxon>Trifolieae</taxon>
        <taxon>Trifolium</taxon>
    </lineage>
</organism>